<dbReference type="EMBL" id="GEGO01004696">
    <property type="protein sequence ID" value="JAR90708.1"/>
    <property type="molecule type" value="Transcribed_RNA"/>
</dbReference>
<evidence type="ECO:0000256" key="3">
    <source>
        <dbReference type="ARBA" id="ARBA00022692"/>
    </source>
</evidence>
<dbReference type="CDD" id="cd20958">
    <property type="entry name" value="IgI_5_Dscam"/>
    <property type="match status" value="1"/>
</dbReference>
<dbReference type="FunFam" id="2.60.40.10:FF:000719">
    <property type="entry name" value="nephrin isoform X1"/>
    <property type="match status" value="1"/>
</dbReference>
<feature type="domain" description="Ig-like" evidence="16">
    <location>
        <begin position="429"/>
        <end position="514"/>
    </location>
</feature>
<keyword evidence="5" id="KW-0677">Repeat</keyword>
<evidence type="ECO:0000313" key="18">
    <source>
        <dbReference type="EMBL" id="JAR90708.1"/>
    </source>
</evidence>
<evidence type="ECO:0000256" key="14">
    <source>
        <dbReference type="ARBA" id="ARBA00034103"/>
    </source>
</evidence>
<evidence type="ECO:0000259" key="16">
    <source>
        <dbReference type="PROSITE" id="PS50835"/>
    </source>
</evidence>
<dbReference type="SUPFAM" id="SSF49265">
    <property type="entry name" value="Fibronectin type III"/>
    <property type="match status" value="2"/>
</dbReference>
<organism evidence="18">
    <name type="scientific">Ixodes ricinus</name>
    <name type="common">Common tick</name>
    <name type="synonym">Acarus ricinus</name>
    <dbReference type="NCBI Taxonomy" id="34613"/>
    <lineage>
        <taxon>Eukaryota</taxon>
        <taxon>Metazoa</taxon>
        <taxon>Ecdysozoa</taxon>
        <taxon>Arthropoda</taxon>
        <taxon>Chelicerata</taxon>
        <taxon>Arachnida</taxon>
        <taxon>Acari</taxon>
        <taxon>Parasitiformes</taxon>
        <taxon>Ixodida</taxon>
        <taxon>Ixodoidea</taxon>
        <taxon>Ixodidae</taxon>
        <taxon>Ixodinae</taxon>
        <taxon>Ixodes</taxon>
    </lineage>
</organism>
<dbReference type="FunFam" id="2.60.40.10:FF:000120">
    <property type="entry name" value="Down syndrome cell adhesion molecule like 1"/>
    <property type="match status" value="1"/>
</dbReference>
<feature type="domain" description="Fibronectin type-III" evidence="17">
    <location>
        <begin position="519"/>
        <end position="614"/>
    </location>
</feature>
<dbReference type="InterPro" id="IPR056754">
    <property type="entry name" value="DSCAM/DSCAML_C"/>
</dbReference>
<proteinExistence type="predicted"/>
<feature type="domain" description="Ig-like" evidence="16">
    <location>
        <begin position="221"/>
        <end position="309"/>
    </location>
</feature>
<evidence type="ECO:0000256" key="2">
    <source>
        <dbReference type="ARBA" id="ARBA00022475"/>
    </source>
</evidence>
<dbReference type="PROSITE" id="PS50835">
    <property type="entry name" value="IG_LIKE"/>
    <property type="match status" value="5"/>
</dbReference>
<keyword evidence="12" id="KW-0325">Glycoprotein</keyword>
<feature type="region of interest" description="Disordered" evidence="15">
    <location>
        <begin position="603"/>
        <end position="629"/>
    </location>
</feature>
<keyword evidence="13" id="KW-0393">Immunoglobulin domain</keyword>
<evidence type="ECO:0000256" key="12">
    <source>
        <dbReference type="ARBA" id="ARBA00023180"/>
    </source>
</evidence>
<dbReference type="GO" id="GO:0030154">
    <property type="term" value="P:cell differentiation"/>
    <property type="evidence" value="ECO:0007669"/>
    <property type="project" value="UniProtKB-ARBA"/>
</dbReference>
<evidence type="ECO:0000259" key="17">
    <source>
        <dbReference type="PROSITE" id="PS50853"/>
    </source>
</evidence>
<evidence type="ECO:0000256" key="4">
    <source>
        <dbReference type="ARBA" id="ARBA00022729"/>
    </source>
</evidence>
<dbReference type="PROSITE" id="PS50853">
    <property type="entry name" value="FN3"/>
    <property type="match status" value="4"/>
</dbReference>
<dbReference type="Pfam" id="PF07679">
    <property type="entry name" value="I-set"/>
    <property type="match status" value="3"/>
</dbReference>
<comment type="subcellular location">
    <subcellularLocation>
        <location evidence="1">Cell membrane</location>
        <topology evidence="1">Single-pass type I membrane protein</topology>
    </subcellularLocation>
    <subcellularLocation>
        <location evidence="14">Synapse</location>
    </subcellularLocation>
</comment>
<evidence type="ECO:0000256" key="5">
    <source>
        <dbReference type="ARBA" id="ARBA00022737"/>
    </source>
</evidence>
<dbReference type="InterPro" id="IPR036116">
    <property type="entry name" value="FN3_sf"/>
</dbReference>
<dbReference type="InterPro" id="IPR013098">
    <property type="entry name" value="Ig_I-set"/>
</dbReference>
<reference evidence="18" key="1">
    <citation type="journal article" date="2018" name="PLoS Negl. Trop. Dis.">
        <title>Sialome diversity of ticks revealed by RNAseq of single tick salivary glands.</title>
        <authorList>
            <person name="Perner J."/>
            <person name="Kropackova S."/>
            <person name="Kopacek P."/>
            <person name="Ribeiro J.M."/>
        </authorList>
    </citation>
    <scope>NUCLEOTIDE SEQUENCE</scope>
    <source>
        <strain evidence="18">Siblings of single egg batch collected in Ceske Budejovice</strain>
        <tissue evidence="18">Salivary glands</tissue>
    </source>
</reference>
<dbReference type="GO" id="GO:0045202">
    <property type="term" value="C:synapse"/>
    <property type="evidence" value="ECO:0007669"/>
    <property type="project" value="UniProtKB-SubCell"/>
</dbReference>
<dbReference type="InterPro" id="IPR013783">
    <property type="entry name" value="Ig-like_fold"/>
</dbReference>
<dbReference type="SUPFAM" id="SSF48726">
    <property type="entry name" value="Immunoglobulin"/>
    <property type="match status" value="5"/>
</dbReference>
<name>A0A147BIV8_IXORI</name>
<dbReference type="CDD" id="cd20956">
    <property type="entry name" value="IgI_4_Dscam"/>
    <property type="match status" value="1"/>
</dbReference>
<evidence type="ECO:0000256" key="6">
    <source>
        <dbReference type="ARBA" id="ARBA00022889"/>
    </source>
</evidence>
<evidence type="ECO:0000256" key="10">
    <source>
        <dbReference type="ARBA" id="ARBA00023136"/>
    </source>
</evidence>
<keyword evidence="2" id="KW-1003">Cell membrane</keyword>
<feature type="non-terminal residue" evidence="18">
    <location>
        <position position="1"/>
    </location>
</feature>
<dbReference type="PANTHER" id="PTHR13817:SF102">
    <property type="entry name" value="DOWN SYNDROME CELL ADHESION MOLECULE-LIKE PROTEIN DSCAM2"/>
    <property type="match status" value="1"/>
</dbReference>
<feature type="domain" description="Fibronectin type-III" evidence="17">
    <location>
        <begin position="619"/>
        <end position="717"/>
    </location>
</feature>
<dbReference type="InterPro" id="IPR036179">
    <property type="entry name" value="Ig-like_dom_sf"/>
</dbReference>
<feature type="domain" description="Ig-like" evidence="16">
    <location>
        <begin position="130"/>
        <end position="216"/>
    </location>
</feature>
<keyword evidence="3" id="KW-0812">Transmembrane</keyword>
<evidence type="ECO:0000256" key="9">
    <source>
        <dbReference type="ARBA" id="ARBA00023018"/>
    </source>
</evidence>
<dbReference type="FunFam" id="2.60.40.10:FF:000333">
    <property type="entry name" value="Down syndrome cell adhesion molecule"/>
    <property type="match status" value="1"/>
</dbReference>
<keyword evidence="6" id="KW-0130">Cell adhesion</keyword>
<feature type="domain" description="Ig-like" evidence="16">
    <location>
        <begin position="32"/>
        <end position="125"/>
    </location>
</feature>
<dbReference type="InterPro" id="IPR003598">
    <property type="entry name" value="Ig_sub2"/>
</dbReference>
<dbReference type="GO" id="GO:0009653">
    <property type="term" value="P:anatomical structure morphogenesis"/>
    <property type="evidence" value="ECO:0007669"/>
    <property type="project" value="UniProtKB-ARBA"/>
</dbReference>
<feature type="domain" description="Fibronectin type-III" evidence="17">
    <location>
        <begin position="719"/>
        <end position="814"/>
    </location>
</feature>
<dbReference type="GO" id="GO:0007156">
    <property type="term" value="P:homophilic cell adhesion via plasma membrane adhesion molecules"/>
    <property type="evidence" value="ECO:0007669"/>
    <property type="project" value="TreeGrafter"/>
</dbReference>
<dbReference type="CDD" id="cd00063">
    <property type="entry name" value="FN3"/>
    <property type="match status" value="4"/>
</dbReference>
<keyword evidence="10" id="KW-0472">Membrane</keyword>
<dbReference type="PANTHER" id="PTHR13817">
    <property type="entry name" value="TITIN"/>
    <property type="match status" value="1"/>
</dbReference>
<dbReference type="InterPro" id="IPR003599">
    <property type="entry name" value="Ig_sub"/>
</dbReference>
<dbReference type="Pfam" id="PF25059">
    <property type="entry name" value="FN3_DSCAM-DSCAML_C"/>
    <property type="match status" value="1"/>
</dbReference>
<evidence type="ECO:0000256" key="7">
    <source>
        <dbReference type="ARBA" id="ARBA00022902"/>
    </source>
</evidence>
<accession>A0A147BIV8</accession>
<keyword evidence="4" id="KW-0732">Signal</keyword>
<feature type="domain" description="Fibronectin type-III" evidence="17">
    <location>
        <begin position="818"/>
        <end position="915"/>
    </location>
</feature>
<dbReference type="SMART" id="SM00060">
    <property type="entry name" value="FN3"/>
    <property type="match status" value="4"/>
</dbReference>
<dbReference type="Pfam" id="PF13927">
    <property type="entry name" value="Ig_3"/>
    <property type="match status" value="2"/>
</dbReference>
<protein>
    <submittedName>
        <fullName evidence="18">Putative down syndrome cell adhesion molecule-like protein</fullName>
    </submittedName>
</protein>
<dbReference type="FunFam" id="2.60.40.10:FF:000017">
    <property type="entry name" value="Down syndrome cell adhesion molecule b"/>
    <property type="match status" value="1"/>
</dbReference>
<dbReference type="Gene3D" id="2.60.40.10">
    <property type="entry name" value="Immunoglobulins"/>
    <property type="match status" value="9"/>
</dbReference>
<sequence>KKEDKGMYQCFVHNEVDAVQAGFELSLAEDLPEFQDTFRPETVHPGTRFSLKCSASGNPLPQITWSLDESAVPETHRVRFGDYVTQAGVVVSYLNFSVVQVEDGGDYRCTANNGVGTVLHTARINVPGRPVVRPMRNLTVVAGEIIKLRCPVAGYPLESINWEREGVRLPYNHRQKVHDNGTLEVHHVERATDEGPYSCVAKDREGHSAQNTIYITVKVKPTIEPFSYPSSLREGQRSSVMCTVISGDLPINITWFKDDQPITASNPGTAGILVNTVSDYSSTLLFKSLRLDYRGNYTCVAANEAGTVSHSAVMIIHVPPQWIIEPSETSVVKGRSAVIDCEADGFPMPRIRWTKAEGDAARDFKPVVSSAHVQVFENGSLAINDAKEEDAGFFLCQASNGIGQGLSKVVKVTVHIAAHFKSKFSAEMIRKGQNTRLKCDATGDKPMRISWMKDKLVVNPKQDPRYELVETIQTTGVTSEILIRQTDRRDSALFTCVATNNFGHDDTNIQLIVQEPPDAPQELKAMETTSRSVKLVWTAPYSGNSPITHYTVQYKDDGSKWHAKMINLSTSATETSGTVRGLKPALVYHFRVYAENRIGRSDASHSVKVTTSEEAPGGPPTKVRAQPTSSRSLKITWNAPNKELHFGIIQGYYIGYRVAATSEPYIYKTLESEMDAGEGCVLTGLSRFTQYSVIVQAYNKKGAGPPSDEVVVQTLDSDPPSAPYLHVEATSFTSVSIKWERQSGDQNPVTGYYVRHKELGGSGDWHETHVQGDQNSLTIGDLKCGSAYQFTVRGYNAAGSGDTSDVLTVKTSGAAPVPPDRQSLLHYNATRAVVQLSTWHSGGCPIQQFTVKYRRQKDLEWTTLQTGLLRDKRLEIRDLLPGTWYTLQMTAHNSAGVTEAEYAFATLSKHGAVPEMSPAFRFVHNVLDFIRASTHL</sequence>
<dbReference type="InterPro" id="IPR003961">
    <property type="entry name" value="FN3_dom"/>
</dbReference>
<evidence type="ECO:0000256" key="13">
    <source>
        <dbReference type="ARBA" id="ARBA00023319"/>
    </source>
</evidence>
<evidence type="ECO:0000256" key="15">
    <source>
        <dbReference type="SAM" id="MobiDB-lite"/>
    </source>
</evidence>
<evidence type="ECO:0000256" key="1">
    <source>
        <dbReference type="ARBA" id="ARBA00004251"/>
    </source>
</evidence>
<feature type="domain" description="Ig-like" evidence="16">
    <location>
        <begin position="320"/>
        <end position="413"/>
    </location>
</feature>
<dbReference type="Pfam" id="PF00041">
    <property type="entry name" value="fn3"/>
    <property type="match status" value="3"/>
</dbReference>
<dbReference type="GO" id="GO:0007416">
    <property type="term" value="P:synapse assembly"/>
    <property type="evidence" value="ECO:0007669"/>
    <property type="project" value="TreeGrafter"/>
</dbReference>
<evidence type="ECO:0000256" key="8">
    <source>
        <dbReference type="ARBA" id="ARBA00022989"/>
    </source>
</evidence>
<dbReference type="SMART" id="SM00408">
    <property type="entry name" value="IGc2"/>
    <property type="match status" value="5"/>
</dbReference>
<evidence type="ECO:0000256" key="11">
    <source>
        <dbReference type="ARBA" id="ARBA00023157"/>
    </source>
</evidence>
<dbReference type="FunFam" id="2.60.40.10:FF:000104">
    <property type="entry name" value="Down syndrome cell adhesion molecule b"/>
    <property type="match status" value="1"/>
</dbReference>
<keyword evidence="7" id="KW-0524">Neurogenesis</keyword>
<dbReference type="AlphaFoldDB" id="A0A147BIV8"/>
<dbReference type="GO" id="GO:0005886">
    <property type="term" value="C:plasma membrane"/>
    <property type="evidence" value="ECO:0007669"/>
    <property type="project" value="UniProtKB-SubCell"/>
</dbReference>
<dbReference type="SMART" id="SM00409">
    <property type="entry name" value="IG"/>
    <property type="match status" value="5"/>
</dbReference>
<dbReference type="InterPro" id="IPR050964">
    <property type="entry name" value="Striated_Muscle_Regulatory"/>
</dbReference>
<keyword evidence="11" id="KW-1015">Disulfide bond</keyword>
<feature type="non-terminal residue" evidence="18">
    <location>
        <position position="936"/>
    </location>
</feature>
<dbReference type="InterPro" id="IPR007110">
    <property type="entry name" value="Ig-like_dom"/>
</dbReference>
<dbReference type="PRINTS" id="PR00014">
    <property type="entry name" value="FNTYPEIII"/>
</dbReference>
<keyword evidence="9" id="KW-0770">Synapse</keyword>
<keyword evidence="8" id="KW-1133">Transmembrane helix</keyword>